<accession>D0W660</accession>
<dbReference type="PANTHER" id="PTHR35803:SF2">
    <property type="entry name" value="RETAINING ALPHA-GALACTOSIDASE"/>
    <property type="match status" value="1"/>
</dbReference>
<dbReference type="STRING" id="546262.NEICINOT_05187"/>
<gene>
    <name evidence="2" type="ORF">NEICINOT_05187</name>
</gene>
<dbReference type="Proteomes" id="UP000003294">
    <property type="component" value="Unassembled WGS sequence"/>
</dbReference>
<proteinExistence type="predicted"/>
<dbReference type="PANTHER" id="PTHR35803">
    <property type="entry name" value="GLUCAN 1,4-ALPHA-GLUCOSIDASE SUSB-RELATED"/>
    <property type="match status" value="1"/>
</dbReference>
<dbReference type="InterPro" id="IPR052720">
    <property type="entry name" value="Glycosyl_hydrolase_97"/>
</dbReference>
<dbReference type="InterPro" id="IPR029486">
    <property type="entry name" value="GH97_N"/>
</dbReference>
<dbReference type="AlphaFoldDB" id="D0W660"/>
<evidence type="ECO:0000259" key="1">
    <source>
        <dbReference type="Pfam" id="PF14508"/>
    </source>
</evidence>
<dbReference type="EMBL" id="ACDY02000032">
    <property type="protein sequence ID" value="EEZ70705.1"/>
    <property type="molecule type" value="Genomic_DNA"/>
</dbReference>
<protein>
    <recommendedName>
        <fullName evidence="1">Glycosyl-hydrolase 97 N-terminal domain-containing protein</fullName>
    </recommendedName>
</protein>
<feature type="domain" description="Glycosyl-hydrolase 97 N-terminal" evidence="1">
    <location>
        <begin position="2"/>
        <end position="173"/>
    </location>
</feature>
<dbReference type="InterPro" id="IPR014718">
    <property type="entry name" value="GH-type_carb-bd"/>
</dbReference>
<dbReference type="RefSeq" id="WP_003678565.1">
    <property type="nucleotide sequence ID" value="NZ_ACDY02000032.1"/>
</dbReference>
<dbReference type="Pfam" id="PF14508">
    <property type="entry name" value="GH97_N"/>
    <property type="match status" value="1"/>
</dbReference>
<sequence>KVNVSVKQGIPVYSVTYKDKTILEDSPLGFIANVGDFSRDMTFTGQKENKIDKTYTQDRIKQSQIHYQANELTCTFTNKEKKNINIIFRVSNNDIAFRYEMPKYGDTGSIVIEKETTGFDFPSFTTTFLCPQSDAMIGWKRTKPSYEEEYKADAPMNVRSQYGHGYTFPCLFH</sequence>
<dbReference type="GO" id="GO:0030246">
    <property type="term" value="F:carbohydrate binding"/>
    <property type="evidence" value="ECO:0007669"/>
    <property type="project" value="InterPro"/>
</dbReference>
<dbReference type="eggNOG" id="COG3589">
    <property type="taxonomic scope" value="Bacteria"/>
</dbReference>
<dbReference type="Gene3D" id="2.70.98.10">
    <property type="match status" value="1"/>
</dbReference>
<comment type="caution">
    <text evidence="2">The sequence shown here is derived from an EMBL/GenBank/DDBJ whole genome shotgun (WGS) entry which is preliminary data.</text>
</comment>
<feature type="non-terminal residue" evidence="2">
    <location>
        <position position="173"/>
    </location>
</feature>
<name>D0W660_NEICI</name>
<organism evidence="2 3">
    <name type="scientific">Neisseria cinerea ATCC 14685</name>
    <dbReference type="NCBI Taxonomy" id="546262"/>
    <lineage>
        <taxon>Bacteria</taxon>
        <taxon>Pseudomonadati</taxon>
        <taxon>Pseudomonadota</taxon>
        <taxon>Betaproteobacteria</taxon>
        <taxon>Neisseriales</taxon>
        <taxon>Neisseriaceae</taxon>
        <taxon>Neisseria</taxon>
    </lineage>
</organism>
<evidence type="ECO:0000313" key="2">
    <source>
        <dbReference type="EMBL" id="EEZ70705.1"/>
    </source>
</evidence>
<evidence type="ECO:0000313" key="3">
    <source>
        <dbReference type="Proteomes" id="UP000003294"/>
    </source>
</evidence>
<feature type="non-terminal residue" evidence="2">
    <location>
        <position position="1"/>
    </location>
</feature>
<reference evidence="2 3" key="1">
    <citation type="submission" date="2009-10" db="EMBL/GenBank/DDBJ databases">
        <authorList>
            <person name="Weinstock G."/>
            <person name="Sodergren E."/>
            <person name="Clifton S."/>
            <person name="Fulton L."/>
            <person name="Fulton B."/>
            <person name="Courtney L."/>
            <person name="Fronick C."/>
            <person name="Harrison M."/>
            <person name="Strong C."/>
            <person name="Farmer C."/>
            <person name="Delahaunty K."/>
            <person name="Markovic C."/>
            <person name="Hall O."/>
            <person name="Minx P."/>
            <person name="Tomlinson C."/>
            <person name="Mitreva M."/>
            <person name="Nelson J."/>
            <person name="Hou S."/>
            <person name="Wollam A."/>
            <person name="Pepin K.H."/>
            <person name="Johnson M."/>
            <person name="Bhonagiri V."/>
            <person name="Nash W.E."/>
            <person name="Warren W."/>
            <person name="Chinwalla A."/>
            <person name="Mardis E.R."/>
            <person name="Wilson R.K."/>
        </authorList>
    </citation>
    <scope>NUCLEOTIDE SEQUENCE [LARGE SCALE GENOMIC DNA]</scope>
    <source>
        <strain evidence="2 3">ATCC 14685</strain>
    </source>
</reference>